<feature type="domain" description="PucR C-terminal helix-turn-helix" evidence="1">
    <location>
        <begin position="242"/>
        <end position="295"/>
    </location>
</feature>
<dbReference type="SUPFAM" id="SSF46689">
    <property type="entry name" value="Homeodomain-like"/>
    <property type="match status" value="1"/>
</dbReference>
<evidence type="ECO:0000313" key="2">
    <source>
        <dbReference type="EMBL" id="TYR99553.1"/>
    </source>
</evidence>
<dbReference type="Pfam" id="PF13556">
    <property type="entry name" value="HTH_30"/>
    <property type="match status" value="1"/>
</dbReference>
<evidence type="ECO:0000259" key="1">
    <source>
        <dbReference type="Pfam" id="PF13556"/>
    </source>
</evidence>
<comment type="caution">
    <text evidence="2">The sequence shown here is derived from an EMBL/GenBank/DDBJ whole genome shotgun (WGS) entry which is preliminary data.</text>
</comment>
<name>A0A5D4ME01_9BACI</name>
<sequence length="307" mass="35277">MLLKLHHKYPESKLFKVPPSEQSKDHLWLTTEDKKEFLSIPKNCLSPKETELLLTLFTEADTTGNVQNNSPESQSWHDFLYGGASLELNTSPKDRYRIIQFSIEDKVENELLTEALRSIFAEQAVIVFNSPAAGAIVEKKTEMTLPEEELLSAAAVIEGDFYVSPRFFIGRFYSIDDSFLSFFEEERNLFSFAENNISKGRVFTFPSTFLPFVLHHVPKKTKTRMFADIKDVFAEDEELKITIKTYLENQSNTSQTAKSLFMHRNSVQYRIDKFIEKIGIDIKTFQGALTVYLACLETEEDDNNMGD</sequence>
<dbReference type="Proteomes" id="UP000325182">
    <property type="component" value="Unassembled WGS sequence"/>
</dbReference>
<evidence type="ECO:0000313" key="3">
    <source>
        <dbReference type="Proteomes" id="UP000325182"/>
    </source>
</evidence>
<protein>
    <submittedName>
        <fullName evidence="2">PucR family transcriptional regulator</fullName>
    </submittedName>
</protein>
<dbReference type="InterPro" id="IPR042070">
    <property type="entry name" value="PucR_C-HTH_sf"/>
</dbReference>
<dbReference type="Gene3D" id="1.10.10.2840">
    <property type="entry name" value="PucR C-terminal helix-turn-helix domain"/>
    <property type="match status" value="1"/>
</dbReference>
<gene>
    <name evidence="2" type="ORF">FZC84_09970</name>
</gene>
<organism evidence="2 3">
    <name type="scientific">Rossellomorea vietnamensis</name>
    <dbReference type="NCBI Taxonomy" id="218284"/>
    <lineage>
        <taxon>Bacteria</taxon>
        <taxon>Bacillati</taxon>
        <taxon>Bacillota</taxon>
        <taxon>Bacilli</taxon>
        <taxon>Bacillales</taxon>
        <taxon>Bacillaceae</taxon>
        <taxon>Rossellomorea</taxon>
    </lineage>
</organism>
<reference evidence="2 3" key="1">
    <citation type="submission" date="2019-08" db="EMBL/GenBank/DDBJ databases">
        <title>Bacillus genomes from the desert of Cuatro Cienegas, Coahuila.</title>
        <authorList>
            <person name="Olmedo-Alvarez G."/>
        </authorList>
    </citation>
    <scope>NUCLEOTIDE SEQUENCE [LARGE SCALE GENOMIC DNA]</scope>
    <source>
        <strain evidence="2 3">CH128b_4D</strain>
    </source>
</reference>
<accession>A0A5D4ME01</accession>
<dbReference type="InterPro" id="IPR051448">
    <property type="entry name" value="CdaR-like_regulators"/>
</dbReference>
<dbReference type="PANTHER" id="PTHR33744">
    <property type="entry name" value="CARBOHYDRATE DIACID REGULATOR"/>
    <property type="match status" value="1"/>
</dbReference>
<dbReference type="AlphaFoldDB" id="A0A5D4ME01"/>
<dbReference type="EMBL" id="VTEG01000005">
    <property type="protein sequence ID" value="TYR99553.1"/>
    <property type="molecule type" value="Genomic_DNA"/>
</dbReference>
<dbReference type="InterPro" id="IPR025736">
    <property type="entry name" value="PucR_C-HTH_dom"/>
</dbReference>
<dbReference type="RefSeq" id="WP_148953760.1">
    <property type="nucleotide sequence ID" value="NZ_VTEG01000005.1"/>
</dbReference>
<dbReference type="InterPro" id="IPR009057">
    <property type="entry name" value="Homeodomain-like_sf"/>
</dbReference>
<proteinExistence type="predicted"/>
<dbReference type="PANTHER" id="PTHR33744:SF15">
    <property type="entry name" value="CARBOHYDRATE DIACID REGULATOR"/>
    <property type="match status" value="1"/>
</dbReference>